<dbReference type="EMBL" id="JAKMUS010000006">
    <property type="protein sequence ID" value="MCZ9293874.1"/>
    <property type="molecule type" value="Genomic_DNA"/>
</dbReference>
<organism evidence="2 3">
    <name type="scientific">Corynebacterium meitnerae</name>
    <dbReference type="NCBI Taxonomy" id="2913498"/>
    <lineage>
        <taxon>Bacteria</taxon>
        <taxon>Bacillati</taxon>
        <taxon>Actinomycetota</taxon>
        <taxon>Actinomycetes</taxon>
        <taxon>Mycobacteriales</taxon>
        <taxon>Corynebacteriaceae</taxon>
        <taxon>Corynebacterium</taxon>
    </lineage>
</organism>
<keyword evidence="1" id="KW-0812">Transmembrane</keyword>
<feature type="transmembrane region" description="Helical" evidence="1">
    <location>
        <begin position="340"/>
        <end position="359"/>
    </location>
</feature>
<evidence type="ECO:0000313" key="2">
    <source>
        <dbReference type="EMBL" id="MCZ9293874.1"/>
    </source>
</evidence>
<sequence>MNFMDVGVAVWLAIAVFMVPGFVFSWVAGAKFPAAVAAALPTTFGMVGLTSWLLGAMDIRFGWLSFVVIGLLLLAVAGLWRYLFARRHRRISKESWWRSLWPGQWRRGSILDPSWLLPGAGIVAGVWLLISMLLRLQAGVPGQMDNIVQGWDMQWHANSVRFIMETGVASPTRMGELQSPETHTPLFYPSAFHAATALFASAASLEPVAAVNLATIVLYGLALPGGAAGFAWAIARGQGMVAQIATGLAPIAILAAPTVVWVSDFVGMRPYIVSIGLSGIVVALFIQVPRYRALALPTLFAFLGVMQVHPAAVTVVVLAVALYWVTYLVWRPDRSRIGDVFWMAIPAFGATAAFVPQLLAGSSQAEEVQTWDAREDVTTAEAWQKAFMMDTRHVSEFFPDQDPTILLWLAGFGAVAMLVWRGQTWAPIFYGILVAATANALQPLGGVFEPLLTFIGSAHYNSAHRIVTIVALVVYGAAAVGAAVVVRVLCLGPVGKRYGSTPWIWGTTAASAIAAVLLAWGTGAWAIARADGGAKVAFDSSRNDDRMIDRDHLTAFSWLASRPEAREGLVLGESTEGYSWIYAIHGVPTVSRHYLWPSGGIGSNSIMLVDHAALLGTGEHGKPGAENPIDAAAKNIDVRFIISSGNTFWNTPVNWQVHKALWTSPGVTPVYQRHNVTIFAVNSQFSTAELKALQRDAVAKGGSSTLPELEPIQ</sequence>
<feature type="transmembrane region" description="Helical" evidence="1">
    <location>
        <begin position="405"/>
        <end position="421"/>
    </location>
</feature>
<evidence type="ECO:0008006" key="4">
    <source>
        <dbReference type="Google" id="ProtNLM"/>
    </source>
</evidence>
<feature type="transmembrane region" description="Helical" evidence="1">
    <location>
        <begin position="61"/>
        <end position="83"/>
    </location>
</feature>
<feature type="transmembrane region" description="Helical" evidence="1">
    <location>
        <begin position="217"/>
        <end position="235"/>
    </location>
</feature>
<proteinExistence type="predicted"/>
<feature type="transmembrane region" description="Helical" evidence="1">
    <location>
        <begin position="428"/>
        <end position="446"/>
    </location>
</feature>
<name>A0A9X3LTJ1_9CORY</name>
<feature type="transmembrane region" description="Helical" evidence="1">
    <location>
        <begin position="308"/>
        <end position="328"/>
    </location>
</feature>
<feature type="transmembrane region" description="Helical" evidence="1">
    <location>
        <begin position="115"/>
        <end position="134"/>
    </location>
</feature>
<keyword evidence="1" id="KW-0472">Membrane</keyword>
<feature type="transmembrane region" description="Helical" evidence="1">
    <location>
        <begin position="466"/>
        <end position="491"/>
    </location>
</feature>
<feature type="transmembrane region" description="Helical" evidence="1">
    <location>
        <begin position="241"/>
        <end position="263"/>
    </location>
</feature>
<feature type="transmembrane region" description="Helical" evidence="1">
    <location>
        <begin position="503"/>
        <end position="528"/>
    </location>
</feature>
<feature type="transmembrane region" description="Helical" evidence="1">
    <location>
        <begin position="34"/>
        <end position="55"/>
    </location>
</feature>
<dbReference type="Pfam" id="PF20176">
    <property type="entry name" value="DUF6541"/>
    <property type="match status" value="1"/>
</dbReference>
<comment type="caution">
    <text evidence="2">The sequence shown here is derived from an EMBL/GenBank/DDBJ whole genome shotgun (WGS) entry which is preliminary data.</text>
</comment>
<dbReference type="Proteomes" id="UP001146468">
    <property type="component" value="Unassembled WGS sequence"/>
</dbReference>
<gene>
    <name evidence="2" type="ORF">L8U60_05170</name>
</gene>
<evidence type="ECO:0000313" key="3">
    <source>
        <dbReference type="Proteomes" id="UP001146468"/>
    </source>
</evidence>
<accession>A0A9X3LTJ1</accession>
<keyword evidence="1" id="KW-1133">Transmembrane helix</keyword>
<dbReference type="InterPro" id="IPR046671">
    <property type="entry name" value="DUF6541"/>
</dbReference>
<protein>
    <recommendedName>
        <fullName evidence="4">Rhamnopyranosyltransferase</fullName>
    </recommendedName>
</protein>
<evidence type="ECO:0000256" key="1">
    <source>
        <dbReference type="SAM" id="Phobius"/>
    </source>
</evidence>
<keyword evidence="3" id="KW-1185">Reference proteome</keyword>
<reference evidence="2" key="1">
    <citation type="submission" date="2022-02" db="EMBL/GenBank/DDBJ databases">
        <title>Corynebacterium sp. from urogenital microbiome.</title>
        <authorList>
            <person name="Cappelli E.A."/>
            <person name="Ribeiro T.G."/>
            <person name="Peixe L."/>
        </authorList>
    </citation>
    <scope>NUCLEOTIDE SEQUENCE</scope>
    <source>
        <strain evidence="2">C8Ua_172</strain>
    </source>
</reference>
<feature type="transmembrane region" description="Helical" evidence="1">
    <location>
        <begin position="270"/>
        <end position="288"/>
    </location>
</feature>
<dbReference type="AlphaFoldDB" id="A0A9X3LTJ1"/>
<feature type="transmembrane region" description="Helical" evidence="1">
    <location>
        <begin position="6"/>
        <end position="27"/>
    </location>
</feature>